<dbReference type="AlphaFoldDB" id="A0AAV5WJI6"/>
<evidence type="ECO:0000313" key="3">
    <source>
        <dbReference type="Proteomes" id="UP001432322"/>
    </source>
</evidence>
<proteinExistence type="predicted"/>
<organism evidence="2 3">
    <name type="scientific">Pristionchus fissidentatus</name>
    <dbReference type="NCBI Taxonomy" id="1538716"/>
    <lineage>
        <taxon>Eukaryota</taxon>
        <taxon>Metazoa</taxon>
        <taxon>Ecdysozoa</taxon>
        <taxon>Nematoda</taxon>
        <taxon>Chromadorea</taxon>
        <taxon>Rhabditida</taxon>
        <taxon>Rhabditina</taxon>
        <taxon>Diplogasteromorpha</taxon>
        <taxon>Diplogasteroidea</taxon>
        <taxon>Neodiplogasteridae</taxon>
        <taxon>Pristionchus</taxon>
    </lineage>
</organism>
<keyword evidence="1" id="KW-0472">Membrane</keyword>
<keyword evidence="1" id="KW-0812">Transmembrane</keyword>
<dbReference type="EMBL" id="BTSY01000006">
    <property type="protein sequence ID" value="GMT32254.1"/>
    <property type="molecule type" value="Genomic_DNA"/>
</dbReference>
<keyword evidence="3" id="KW-1185">Reference proteome</keyword>
<keyword evidence="1" id="KW-1133">Transmembrane helix</keyword>
<comment type="caution">
    <text evidence="2">The sequence shown here is derived from an EMBL/GenBank/DDBJ whole genome shotgun (WGS) entry which is preliminary data.</text>
</comment>
<feature type="non-terminal residue" evidence="2">
    <location>
        <position position="145"/>
    </location>
</feature>
<feature type="non-terminal residue" evidence="2">
    <location>
        <position position="1"/>
    </location>
</feature>
<name>A0AAV5WJI6_9BILA</name>
<sequence length="145" mass="14993">RRRDFTRAGVARPSRASAAYLPDCVAASMIAREGASRVGARLYGTGSAAFAGSGSGFSGYGSSTASPMMSRWPSTASLASSCAYCNCDVQGGHPLAVAVMHQSHVDYSVTKGGARTWIVLLVFGLLCTSLYSLVQMEEGGGRSIA</sequence>
<protein>
    <submittedName>
        <fullName evidence="2">Uncharacterized protein</fullName>
    </submittedName>
</protein>
<evidence type="ECO:0000256" key="1">
    <source>
        <dbReference type="SAM" id="Phobius"/>
    </source>
</evidence>
<feature type="transmembrane region" description="Helical" evidence="1">
    <location>
        <begin position="117"/>
        <end position="134"/>
    </location>
</feature>
<evidence type="ECO:0000313" key="2">
    <source>
        <dbReference type="EMBL" id="GMT32254.1"/>
    </source>
</evidence>
<accession>A0AAV5WJI6</accession>
<dbReference type="Proteomes" id="UP001432322">
    <property type="component" value="Unassembled WGS sequence"/>
</dbReference>
<gene>
    <name evidence="2" type="ORF">PFISCL1PPCAC_23551</name>
</gene>
<reference evidence="2" key="1">
    <citation type="submission" date="2023-10" db="EMBL/GenBank/DDBJ databases">
        <title>Genome assembly of Pristionchus species.</title>
        <authorList>
            <person name="Yoshida K."/>
            <person name="Sommer R.J."/>
        </authorList>
    </citation>
    <scope>NUCLEOTIDE SEQUENCE</scope>
    <source>
        <strain evidence="2">RS5133</strain>
    </source>
</reference>